<evidence type="ECO:0000313" key="2">
    <source>
        <dbReference type="EMBL" id="MFC5750120.1"/>
    </source>
</evidence>
<protein>
    <submittedName>
        <fullName evidence="2">YtxH domain-containing protein</fullName>
    </submittedName>
</protein>
<dbReference type="EMBL" id="JBHSON010000049">
    <property type="protein sequence ID" value="MFC5750120.1"/>
    <property type="molecule type" value="Genomic_DNA"/>
</dbReference>
<name>A0ABW1AA88_9ACTN</name>
<organism evidence="2 3">
    <name type="scientific">Actinomadura rugatobispora</name>
    <dbReference type="NCBI Taxonomy" id="1994"/>
    <lineage>
        <taxon>Bacteria</taxon>
        <taxon>Bacillati</taxon>
        <taxon>Actinomycetota</taxon>
        <taxon>Actinomycetes</taxon>
        <taxon>Streptosporangiales</taxon>
        <taxon>Thermomonosporaceae</taxon>
        <taxon>Actinomadura</taxon>
    </lineage>
</organism>
<proteinExistence type="predicted"/>
<dbReference type="Proteomes" id="UP001596074">
    <property type="component" value="Unassembled WGS sequence"/>
</dbReference>
<accession>A0ABW1AA88</accession>
<comment type="caution">
    <text evidence="2">The sequence shown here is derived from an EMBL/GenBank/DDBJ whole genome shotgun (WGS) entry which is preliminary data.</text>
</comment>
<evidence type="ECO:0000313" key="3">
    <source>
        <dbReference type="Proteomes" id="UP001596074"/>
    </source>
</evidence>
<reference evidence="3" key="1">
    <citation type="journal article" date="2019" name="Int. J. Syst. Evol. Microbiol.">
        <title>The Global Catalogue of Microorganisms (GCM) 10K type strain sequencing project: providing services to taxonomists for standard genome sequencing and annotation.</title>
        <authorList>
            <consortium name="The Broad Institute Genomics Platform"/>
            <consortium name="The Broad Institute Genome Sequencing Center for Infectious Disease"/>
            <person name="Wu L."/>
            <person name="Ma J."/>
        </authorList>
    </citation>
    <scope>NUCLEOTIDE SEQUENCE [LARGE SCALE GENOMIC DNA]</scope>
    <source>
        <strain evidence="3">KCTC 42087</strain>
    </source>
</reference>
<gene>
    <name evidence="2" type="ORF">ACFPZN_31215</name>
</gene>
<feature type="region of interest" description="Disordered" evidence="1">
    <location>
        <begin position="65"/>
        <end position="101"/>
    </location>
</feature>
<dbReference type="RefSeq" id="WP_378285845.1">
    <property type="nucleotide sequence ID" value="NZ_JBHSON010000049.1"/>
</dbReference>
<keyword evidence="3" id="KW-1185">Reference proteome</keyword>
<sequence>MKYRLTFMAGAALGYVLGTRAGRERYEQIVQASRRFNENPKVQEAAEKLRTKGGEIAGAAKERVPEQIGQRMPGRHRDTPAETPGGPQREAARPGTSAPLS</sequence>
<evidence type="ECO:0000256" key="1">
    <source>
        <dbReference type="SAM" id="MobiDB-lite"/>
    </source>
</evidence>